<name>E6MEY9_9FIRM</name>
<proteinExistence type="predicted"/>
<dbReference type="Gene3D" id="3.30.2130.10">
    <property type="entry name" value="VC0802-like"/>
    <property type="match status" value="1"/>
</dbReference>
<dbReference type="PROSITE" id="PS51671">
    <property type="entry name" value="ACT"/>
    <property type="match status" value="1"/>
</dbReference>
<dbReference type="eggNOG" id="COG4747">
    <property type="taxonomic scope" value="Bacteria"/>
</dbReference>
<reference evidence="2 3" key="1">
    <citation type="submission" date="2010-12" db="EMBL/GenBank/DDBJ databases">
        <authorList>
            <person name="Muzny D."/>
            <person name="Qin X."/>
            <person name="Deng J."/>
            <person name="Jiang H."/>
            <person name="Liu Y."/>
            <person name="Qu J."/>
            <person name="Song X.-Z."/>
            <person name="Zhang L."/>
            <person name="Thornton R."/>
            <person name="Coyle M."/>
            <person name="Francisco L."/>
            <person name="Jackson L."/>
            <person name="Javaid M."/>
            <person name="Korchina V."/>
            <person name="Kovar C."/>
            <person name="Mata R."/>
            <person name="Mathew T."/>
            <person name="Ngo R."/>
            <person name="Nguyen L."/>
            <person name="Nguyen N."/>
            <person name="Okwuonu G."/>
            <person name="Ongeri F."/>
            <person name="Pham C."/>
            <person name="Simmons D."/>
            <person name="Wilczek-Boney K."/>
            <person name="Hale W."/>
            <person name="Jakkamsetti A."/>
            <person name="Pham P."/>
            <person name="Ruth R."/>
            <person name="San Lucas F."/>
            <person name="Warren J."/>
            <person name="Zhang J."/>
            <person name="Zhao Z."/>
            <person name="Zhou C."/>
            <person name="Zhu D."/>
            <person name="Lee S."/>
            <person name="Bess C."/>
            <person name="Blankenburg K."/>
            <person name="Forbes L."/>
            <person name="Fu Q."/>
            <person name="Gubbala S."/>
            <person name="Hirani K."/>
            <person name="Jayaseelan J.C."/>
            <person name="Lara F."/>
            <person name="Munidasa M."/>
            <person name="Palculict T."/>
            <person name="Patil S."/>
            <person name="Pu L.-L."/>
            <person name="Saada N."/>
            <person name="Tang L."/>
            <person name="Weissenberger G."/>
            <person name="Zhu Y."/>
            <person name="Hemphill L."/>
            <person name="Shang Y."/>
            <person name="Youmans B."/>
            <person name="Ayvaz T."/>
            <person name="Ross M."/>
            <person name="Santibanez J."/>
            <person name="Aqrawi P."/>
            <person name="Gross S."/>
            <person name="Joshi V."/>
            <person name="Fowler G."/>
            <person name="Nazareth L."/>
            <person name="Reid J."/>
            <person name="Worley K."/>
            <person name="Petrosino J."/>
            <person name="Highlander S."/>
            <person name="Gibbs R."/>
        </authorList>
    </citation>
    <scope>NUCLEOTIDE SEQUENCE [LARGE SCALE GENOMIC DNA]</scope>
    <source>
        <strain evidence="2 3">ATCC 23263</strain>
    </source>
</reference>
<dbReference type="HOGENOM" id="CLU_136790_2_1_9"/>
<dbReference type="Proteomes" id="UP000004754">
    <property type="component" value="Unassembled WGS sequence"/>
</dbReference>
<organism evidence="2 3">
    <name type="scientific">Pseudoramibacter alactolyticus ATCC 23263</name>
    <dbReference type="NCBI Taxonomy" id="887929"/>
    <lineage>
        <taxon>Bacteria</taxon>
        <taxon>Bacillati</taxon>
        <taxon>Bacillota</taxon>
        <taxon>Clostridia</taxon>
        <taxon>Eubacteriales</taxon>
        <taxon>Eubacteriaceae</taxon>
        <taxon>Pseudoramibacter</taxon>
    </lineage>
</organism>
<keyword evidence="3" id="KW-1185">Reference proteome</keyword>
<feature type="domain" description="ACT" evidence="1">
    <location>
        <begin position="7"/>
        <end position="81"/>
    </location>
</feature>
<evidence type="ECO:0000313" key="3">
    <source>
        <dbReference type="Proteomes" id="UP000004754"/>
    </source>
</evidence>
<dbReference type="OrthoDB" id="9790662at2"/>
<dbReference type="InterPro" id="IPR045865">
    <property type="entry name" value="ACT-like_dom_sf"/>
</dbReference>
<dbReference type="Pfam" id="PF19571">
    <property type="entry name" value="ACT_8"/>
    <property type="match status" value="1"/>
</dbReference>
<dbReference type="SUPFAM" id="SSF55021">
    <property type="entry name" value="ACT-like"/>
    <property type="match status" value="2"/>
</dbReference>
<protein>
    <submittedName>
        <fullName evidence="2">ACT domain protein</fullName>
    </submittedName>
</protein>
<dbReference type="RefSeq" id="WP_006597993.1">
    <property type="nucleotide sequence ID" value="NZ_GL622359.1"/>
</dbReference>
<dbReference type="STRING" id="887929.HMP0721_0572"/>
<evidence type="ECO:0000313" key="2">
    <source>
        <dbReference type="EMBL" id="EFV02339.1"/>
    </source>
</evidence>
<comment type="caution">
    <text evidence="2">The sequence shown here is derived from an EMBL/GenBank/DDBJ whole genome shotgun (WGS) entry which is preliminary data.</text>
</comment>
<dbReference type="EMBL" id="AEQN01000010">
    <property type="protein sequence ID" value="EFV02339.1"/>
    <property type="molecule type" value="Genomic_DNA"/>
</dbReference>
<dbReference type="InterPro" id="IPR045739">
    <property type="entry name" value="ACT_dom_pair"/>
</dbReference>
<dbReference type="PANTHER" id="PTHR40099:SF1">
    <property type="entry name" value="ACETOLACTATE SYNTHASE, SMALL SUBUNIT"/>
    <property type="match status" value="1"/>
</dbReference>
<dbReference type="PANTHER" id="PTHR40099">
    <property type="entry name" value="ACETOLACTATE SYNTHASE, SMALL SUBUNIT"/>
    <property type="match status" value="1"/>
</dbReference>
<dbReference type="AlphaFoldDB" id="E6MEY9"/>
<accession>E6MEY9</accession>
<sequence>MLAKEKQLSVFIENKVGHLAAATDILAQNNISIRALFVYDSTEYAILRLIVDDPYKAMALFQEAGKVVRMIDIMVVEPIDEPGMMNRIFHLLSNNNINVDYAYPYAVKDAPYMLIMATSDQEKAFDLIRESGFAVV</sequence>
<dbReference type="InterPro" id="IPR002912">
    <property type="entry name" value="ACT_dom"/>
</dbReference>
<evidence type="ECO:0000259" key="1">
    <source>
        <dbReference type="PROSITE" id="PS51671"/>
    </source>
</evidence>
<gene>
    <name evidence="2" type="ORF">HMP0721_0572</name>
</gene>